<keyword evidence="2" id="KW-1185">Reference proteome</keyword>
<dbReference type="InParanoid" id="B4NCX1"/>
<name>B4NCX1_DROWI</name>
<evidence type="ECO:0000313" key="2">
    <source>
        <dbReference type="Proteomes" id="UP000007798"/>
    </source>
</evidence>
<dbReference type="Proteomes" id="UP000007798">
    <property type="component" value="Unassembled WGS sequence"/>
</dbReference>
<dbReference type="HOGENOM" id="CLU_1512211_0_0_1"/>
<accession>B4NCX1</accession>
<reference evidence="1 2" key="1">
    <citation type="journal article" date="2007" name="Nature">
        <title>Evolution of genes and genomes on the Drosophila phylogeny.</title>
        <authorList>
            <consortium name="Drosophila 12 Genomes Consortium"/>
            <person name="Clark A.G."/>
            <person name="Eisen M.B."/>
            <person name="Smith D.R."/>
            <person name="Bergman C.M."/>
            <person name="Oliver B."/>
            <person name="Markow T.A."/>
            <person name="Kaufman T.C."/>
            <person name="Kellis M."/>
            <person name="Gelbart W."/>
            <person name="Iyer V.N."/>
            <person name="Pollard D.A."/>
            <person name="Sackton T.B."/>
            <person name="Larracuente A.M."/>
            <person name="Singh N.D."/>
            <person name="Abad J.P."/>
            <person name="Abt D.N."/>
            <person name="Adryan B."/>
            <person name="Aguade M."/>
            <person name="Akashi H."/>
            <person name="Anderson W.W."/>
            <person name="Aquadro C.F."/>
            <person name="Ardell D.H."/>
            <person name="Arguello R."/>
            <person name="Artieri C.G."/>
            <person name="Barbash D.A."/>
            <person name="Barker D."/>
            <person name="Barsanti P."/>
            <person name="Batterham P."/>
            <person name="Batzoglou S."/>
            <person name="Begun D."/>
            <person name="Bhutkar A."/>
            <person name="Blanco E."/>
            <person name="Bosak S.A."/>
            <person name="Bradley R.K."/>
            <person name="Brand A.D."/>
            <person name="Brent M.R."/>
            <person name="Brooks A.N."/>
            <person name="Brown R.H."/>
            <person name="Butlin R.K."/>
            <person name="Caggese C."/>
            <person name="Calvi B.R."/>
            <person name="Bernardo de Carvalho A."/>
            <person name="Caspi A."/>
            <person name="Castrezana S."/>
            <person name="Celniker S.E."/>
            <person name="Chang J.L."/>
            <person name="Chapple C."/>
            <person name="Chatterji S."/>
            <person name="Chinwalla A."/>
            <person name="Civetta A."/>
            <person name="Clifton S.W."/>
            <person name="Comeron J.M."/>
            <person name="Costello J.C."/>
            <person name="Coyne J.A."/>
            <person name="Daub J."/>
            <person name="David R.G."/>
            <person name="Delcher A.L."/>
            <person name="Delehaunty K."/>
            <person name="Do C.B."/>
            <person name="Ebling H."/>
            <person name="Edwards K."/>
            <person name="Eickbush T."/>
            <person name="Evans J.D."/>
            <person name="Filipski A."/>
            <person name="Findeiss S."/>
            <person name="Freyhult E."/>
            <person name="Fulton L."/>
            <person name="Fulton R."/>
            <person name="Garcia A.C."/>
            <person name="Gardiner A."/>
            <person name="Garfield D.A."/>
            <person name="Garvin B.E."/>
            <person name="Gibson G."/>
            <person name="Gilbert D."/>
            <person name="Gnerre S."/>
            <person name="Godfrey J."/>
            <person name="Good R."/>
            <person name="Gotea V."/>
            <person name="Gravely B."/>
            <person name="Greenberg A.J."/>
            <person name="Griffiths-Jones S."/>
            <person name="Gross S."/>
            <person name="Guigo R."/>
            <person name="Gustafson E.A."/>
            <person name="Haerty W."/>
            <person name="Hahn M.W."/>
            <person name="Halligan D.L."/>
            <person name="Halpern A.L."/>
            <person name="Halter G.M."/>
            <person name="Han M.V."/>
            <person name="Heger A."/>
            <person name="Hillier L."/>
            <person name="Hinrichs A.S."/>
            <person name="Holmes I."/>
            <person name="Hoskins R.A."/>
            <person name="Hubisz M.J."/>
            <person name="Hultmark D."/>
            <person name="Huntley M.A."/>
            <person name="Jaffe D.B."/>
            <person name="Jagadeeshan S."/>
            <person name="Jeck W.R."/>
            <person name="Johnson J."/>
            <person name="Jones C.D."/>
            <person name="Jordan W.C."/>
            <person name="Karpen G.H."/>
            <person name="Kataoka E."/>
            <person name="Keightley P.D."/>
            <person name="Kheradpour P."/>
            <person name="Kirkness E.F."/>
            <person name="Koerich L.B."/>
            <person name="Kristiansen K."/>
            <person name="Kudrna D."/>
            <person name="Kulathinal R.J."/>
            <person name="Kumar S."/>
            <person name="Kwok R."/>
            <person name="Lander E."/>
            <person name="Langley C.H."/>
            <person name="Lapoint R."/>
            <person name="Lazzaro B.P."/>
            <person name="Lee S.J."/>
            <person name="Levesque L."/>
            <person name="Li R."/>
            <person name="Lin C.F."/>
            <person name="Lin M.F."/>
            <person name="Lindblad-Toh K."/>
            <person name="Llopart A."/>
            <person name="Long M."/>
            <person name="Low L."/>
            <person name="Lozovsky E."/>
            <person name="Lu J."/>
            <person name="Luo M."/>
            <person name="Machado C.A."/>
            <person name="Makalowski W."/>
            <person name="Marzo M."/>
            <person name="Matsuda M."/>
            <person name="Matzkin L."/>
            <person name="McAllister B."/>
            <person name="McBride C.S."/>
            <person name="McKernan B."/>
            <person name="McKernan K."/>
            <person name="Mendez-Lago M."/>
            <person name="Minx P."/>
            <person name="Mollenhauer M.U."/>
            <person name="Montooth K."/>
            <person name="Mount S.M."/>
            <person name="Mu X."/>
            <person name="Myers E."/>
            <person name="Negre B."/>
            <person name="Newfeld S."/>
            <person name="Nielsen R."/>
            <person name="Noor M.A."/>
            <person name="O'Grady P."/>
            <person name="Pachter L."/>
            <person name="Papaceit M."/>
            <person name="Parisi M.J."/>
            <person name="Parisi M."/>
            <person name="Parts L."/>
            <person name="Pedersen J.S."/>
            <person name="Pesole G."/>
            <person name="Phillippy A.M."/>
            <person name="Ponting C.P."/>
            <person name="Pop M."/>
            <person name="Porcelli D."/>
            <person name="Powell J.R."/>
            <person name="Prohaska S."/>
            <person name="Pruitt K."/>
            <person name="Puig M."/>
            <person name="Quesneville H."/>
            <person name="Ram K.R."/>
            <person name="Rand D."/>
            <person name="Rasmussen M.D."/>
            <person name="Reed L.K."/>
            <person name="Reenan R."/>
            <person name="Reily A."/>
            <person name="Remington K.A."/>
            <person name="Rieger T.T."/>
            <person name="Ritchie M.G."/>
            <person name="Robin C."/>
            <person name="Rogers Y.H."/>
            <person name="Rohde C."/>
            <person name="Rozas J."/>
            <person name="Rubenfield M.J."/>
            <person name="Ruiz A."/>
            <person name="Russo S."/>
            <person name="Salzberg S.L."/>
            <person name="Sanchez-Gracia A."/>
            <person name="Saranga D.J."/>
            <person name="Sato H."/>
            <person name="Schaeffer S.W."/>
            <person name="Schatz M.C."/>
            <person name="Schlenke T."/>
            <person name="Schwartz R."/>
            <person name="Segarra C."/>
            <person name="Singh R.S."/>
            <person name="Sirot L."/>
            <person name="Sirota M."/>
            <person name="Sisneros N.B."/>
            <person name="Smith C.D."/>
            <person name="Smith T.F."/>
            <person name="Spieth J."/>
            <person name="Stage D.E."/>
            <person name="Stark A."/>
            <person name="Stephan W."/>
            <person name="Strausberg R.L."/>
            <person name="Strempel S."/>
            <person name="Sturgill D."/>
            <person name="Sutton G."/>
            <person name="Sutton G.G."/>
            <person name="Tao W."/>
            <person name="Teichmann S."/>
            <person name="Tobari Y.N."/>
            <person name="Tomimura Y."/>
            <person name="Tsolas J.M."/>
            <person name="Valente V.L."/>
            <person name="Venter E."/>
            <person name="Venter J.C."/>
            <person name="Vicario S."/>
            <person name="Vieira F.G."/>
            <person name="Vilella A.J."/>
            <person name="Villasante A."/>
            <person name="Walenz B."/>
            <person name="Wang J."/>
            <person name="Wasserman M."/>
            <person name="Watts T."/>
            <person name="Wilson D."/>
            <person name="Wilson R.K."/>
            <person name="Wing R.A."/>
            <person name="Wolfner M.F."/>
            <person name="Wong A."/>
            <person name="Wong G.K."/>
            <person name="Wu C.I."/>
            <person name="Wu G."/>
            <person name="Yamamoto D."/>
            <person name="Yang H.P."/>
            <person name="Yang S.P."/>
            <person name="Yorke J.A."/>
            <person name="Yoshida K."/>
            <person name="Zdobnov E."/>
            <person name="Zhang P."/>
            <person name="Zhang Y."/>
            <person name="Zimin A.V."/>
            <person name="Baldwin J."/>
            <person name="Abdouelleil A."/>
            <person name="Abdulkadir J."/>
            <person name="Abebe A."/>
            <person name="Abera B."/>
            <person name="Abreu J."/>
            <person name="Acer S.C."/>
            <person name="Aftuck L."/>
            <person name="Alexander A."/>
            <person name="An P."/>
            <person name="Anderson E."/>
            <person name="Anderson S."/>
            <person name="Arachi H."/>
            <person name="Azer M."/>
            <person name="Bachantsang P."/>
            <person name="Barry A."/>
            <person name="Bayul T."/>
            <person name="Berlin A."/>
            <person name="Bessette D."/>
            <person name="Bloom T."/>
            <person name="Blye J."/>
            <person name="Boguslavskiy L."/>
            <person name="Bonnet C."/>
            <person name="Boukhgalter B."/>
            <person name="Bourzgui I."/>
            <person name="Brown A."/>
            <person name="Cahill P."/>
            <person name="Channer S."/>
            <person name="Cheshatsang Y."/>
            <person name="Chuda L."/>
            <person name="Citroen M."/>
            <person name="Collymore A."/>
            <person name="Cooke P."/>
            <person name="Costello M."/>
            <person name="D'Aco K."/>
            <person name="Daza R."/>
            <person name="De Haan G."/>
            <person name="DeGray S."/>
            <person name="DeMaso C."/>
            <person name="Dhargay N."/>
            <person name="Dooley K."/>
            <person name="Dooley E."/>
            <person name="Doricent M."/>
            <person name="Dorje P."/>
            <person name="Dorjee K."/>
            <person name="Dupes A."/>
            <person name="Elong R."/>
            <person name="Falk J."/>
            <person name="Farina A."/>
            <person name="Faro S."/>
            <person name="Ferguson D."/>
            <person name="Fisher S."/>
            <person name="Foley C.D."/>
            <person name="Franke A."/>
            <person name="Friedrich D."/>
            <person name="Gadbois L."/>
            <person name="Gearin G."/>
            <person name="Gearin C.R."/>
            <person name="Giannoukos G."/>
            <person name="Goode T."/>
            <person name="Graham J."/>
            <person name="Grandbois E."/>
            <person name="Grewal S."/>
            <person name="Gyaltsen K."/>
            <person name="Hafez N."/>
            <person name="Hagos B."/>
            <person name="Hall J."/>
            <person name="Henson C."/>
            <person name="Hollinger A."/>
            <person name="Honan T."/>
            <person name="Huard M.D."/>
            <person name="Hughes L."/>
            <person name="Hurhula B."/>
            <person name="Husby M.E."/>
            <person name="Kamat A."/>
            <person name="Kanga B."/>
            <person name="Kashin S."/>
            <person name="Khazanovich D."/>
            <person name="Kisner P."/>
            <person name="Lance K."/>
            <person name="Lara M."/>
            <person name="Lee W."/>
            <person name="Lennon N."/>
            <person name="Letendre F."/>
            <person name="LeVine R."/>
            <person name="Lipovsky A."/>
            <person name="Liu X."/>
            <person name="Liu J."/>
            <person name="Liu S."/>
            <person name="Lokyitsang T."/>
            <person name="Lokyitsang Y."/>
            <person name="Lubonja R."/>
            <person name="Lui A."/>
            <person name="MacDonald P."/>
            <person name="Magnisalis V."/>
            <person name="Maru K."/>
            <person name="Matthews C."/>
            <person name="McCusker W."/>
            <person name="McDonough S."/>
            <person name="Mehta T."/>
            <person name="Meldrim J."/>
            <person name="Meneus L."/>
            <person name="Mihai O."/>
            <person name="Mihalev A."/>
            <person name="Mihova T."/>
            <person name="Mittelman R."/>
            <person name="Mlenga V."/>
            <person name="Montmayeur A."/>
            <person name="Mulrain L."/>
            <person name="Navidi A."/>
            <person name="Naylor J."/>
            <person name="Negash T."/>
            <person name="Nguyen T."/>
            <person name="Nguyen N."/>
            <person name="Nicol R."/>
            <person name="Norbu C."/>
            <person name="Norbu N."/>
            <person name="Novod N."/>
            <person name="O'Neill B."/>
            <person name="Osman S."/>
            <person name="Markiewicz E."/>
            <person name="Oyono O.L."/>
            <person name="Patti C."/>
            <person name="Phunkhang P."/>
            <person name="Pierre F."/>
            <person name="Priest M."/>
            <person name="Raghuraman S."/>
            <person name="Rege F."/>
            <person name="Reyes R."/>
            <person name="Rise C."/>
            <person name="Rogov P."/>
            <person name="Ross K."/>
            <person name="Ryan E."/>
            <person name="Settipalli S."/>
            <person name="Shea T."/>
            <person name="Sherpa N."/>
            <person name="Shi L."/>
            <person name="Shih D."/>
            <person name="Sparrow T."/>
            <person name="Spaulding J."/>
            <person name="Stalker J."/>
            <person name="Stange-Thomann N."/>
            <person name="Stavropoulos S."/>
            <person name="Stone C."/>
            <person name="Strader C."/>
            <person name="Tesfaye S."/>
            <person name="Thomson T."/>
            <person name="Thoulutsang Y."/>
            <person name="Thoulutsang D."/>
            <person name="Topham K."/>
            <person name="Topping I."/>
            <person name="Tsamla T."/>
            <person name="Vassiliev H."/>
            <person name="Vo A."/>
            <person name="Wangchuk T."/>
            <person name="Wangdi T."/>
            <person name="Weiand M."/>
            <person name="Wilkinson J."/>
            <person name="Wilson A."/>
            <person name="Yadav S."/>
            <person name="Young G."/>
            <person name="Yu Q."/>
            <person name="Zembek L."/>
            <person name="Zhong D."/>
            <person name="Zimmer A."/>
            <person name="Zwirko Z."/>
            <person name="Jaffe D.B."/>
            <person name="Alvarez P."/>
            <person name="Brockman W."/>
            <person name="Butler J."/>
            <person name="Chin C."/>
            <person name="Gnerre S."/>
            <person name="Grabherr M."/>
            <person name="Kleber M."/>
            <person name="Mauceli E."/>
            <person name="MacCallum I."/>
        </authorList>
    </citation>
    <scope>NUCLEOTIDE SEQUENCE [LARGE SCALE GENOMIC DNA]</scope>
    <source>
        <strain evidence="2">Tucson 14030-0811.24</strain>
    </source>
</reference>
<proteinExistence type="predicted"/>
<sequence>MAKFVLKTKMLGAAAAETVKRVARAKMNASTNMSATVQLVTNSVGWVNNRSTRNTYGTGLNMRSVYGDSLNMRTETQQRQQKLQENLESLRLINMERPKIKKDYRMPYVKPIYPVQKKKLSDCTSIEEVLNFTTEPTELAGEVISLKRQLGLEKKKSRTLLNQYRNLEGNWRSTDDELKYKTLGRWK</sequence>
<protein>
    <submittedName>
        <fullName evidence="1">Uncharacterized protein</fullName>
    </submittedName>
</protein>
<dbReference type="EMBL" id="CH964239">
    <property type="protein sequence ID" value="EDW82680.2"/>
    <property type="molecule type" value="Genomic_DNA"/>
</dbReference>
<dbReference type="AlphaFoldDB" id="B4NCX1"/>
<evidence type="ECO:0000313" key="1">
    <source>
        <dbReference type="EMBL" id="EDW82680.2"/>
    </source>
</evidence>
<gene>
    <name evidence="1" type="primary">Dwil\GK25007</name>
    <name evidence="1" type="ORF">Dwil_GK25007</name>
</gene>
<dbReference type="OrthoDB" id="7857671at2759"/>
<organism evidence="1 2">
    <name type="scientific">Drosophila willistoni</name>
    <name type="common">Fruit fly</name>
    <dbReference type="NCBI Taxonomy" id="7260"/>
    <lineage>
        <taxon>Eukaryota</taxon>
        <taxon>Metazoa</taxon>
        <taxon>Ecdysozoa</taxon>
        <taxon>Arthropoda</taxon>
        <taxon>Hexapoda</taxon>
        <taxon>Insecta</taxon>
        <taxon>Pterygota</taxon>
        <taxon>Neoptera</taxon>
        <taxon>Endopterygota</taxon>
        <taxon>Diptera</taxon>
        <taxon>Brachycera</taxon>
        <taxon>Muscomorpha</taxon>
        <taxon>Ephydroidea</taxon>
        <taxon>Drosophilidae</taxon>
        <taxon>Drosophila</taxon>
        <taxon>Sophophora</taxon>
    </lineage>
</organism>